<feature type="domain" description="MacB-like periplasmic core" evidence="9">
    <location>
        <begin position="21"/>
        <end position="219"/>
    </location>
</feature>
<dbReference type="EMBL" id="LVWA01000003">
    <property type="protein sequence ID" value="OKL41459.1"/>
    <property type="molecule type" value="Genomic_DNA"/>
</dbReference>
<keyword evidence="3 7" id="KW-0812">Transmembrane</keyword>
<evidence type="ECO:0000256" key="7">
    <source>
        <dbReference type="SAM" id="Phobius"/>
    </source>
</evidence>
<dbReference type="RefSeq" id="WP_073850873.1">
    <property type="nucleotide sequence ID" value="NZ_LVWA01000003.1"/>
</dbReference>
<dbReference type="OrthoDB" id="9770036at2"/>
<feature type="domain" description="ABC3 transporter permease C-terminal" evidence="8">
    <location>
        <begin position="292"/>
        <end position="407"/>
    </location>
</feature>
<evidence type="ECO:0000256" key="1">
    <source>
        <dbReference type="ARBA" id="ARBA00004651"/>
    </source>
</evidence>
<evidence type="ECO:0000259" key="8">
    <source>
        <dbReference type="Pfam" id="PF02687"/>
    </source>
</evidence>
<dbReference type="InterPro" id="IPR050250">
    <property type="entry name" value="Macrolide_Exporter_MacB"/>
</dbReference>
<dbReference type="Pfam" id="PF12704">
    <property type="entry name" value="MacB_PCD"/>
    <property type="match status" value="1"/>
</dbReference>
<evidence type="ECO:0000256" key="4">
    <source>
        <dbReference type="ARBA" id="ARBA00022989"/>
    </source>
</evidence>
<evidence type="ECO:0000256" key="5">
    <source>
        <dbReference type="ARBA" id="ARBA00023136"/>
    </source>
</evidence>
<dbReference type="STRING" id="1797110.A3841_10430"/>
<sequence>MNLVENILEGLRSIQSNLLRTVLTGLIISIGIMSLVGILTAVDGMKHSLTQTFSNLGANSFDIRRKGMNNRGSQGGRVEKVYPNISYEQAMQYKSHMRDEARVSLSAFVSGATVVKSETEKTNPNISVVGADENYMLNNNLNLAKGRDFSTFEQEQGTNVAIIGSELATTLFKNKDAIGEYISFLGRRFKIVGQMEKAGSSMGGGSDRRILIPLETGRQIPRTGNAQLNYDIKTAIFRADELNYVMGEATGTMRNIRQDGLGQEDSFEIRRSDSLVQSLDEISGYLKIGGGVIGFITLLGASVGLMNIMMVSVNERTREIGVRKAMGATSFQIRQQFLIEAIVICLLGGLAGILLGILMGNGIASLIAEGSGFFVPWLWVFVGLTICVLVGVISGYYPAYKASKLDPIESLRYE</sequence>
<keyword evidence="5 7" id="KW-0472">Membrane</keyword>
<name>A0A1Q5PGW0_9BACT</name>
<dbReference type="Pfam" id="PF02687">
    <property type="entry name" value="FtsX"/>
    <property type="match status" value="1"/>
</dbReference>
<feature type="transmembrane region" description="Helical" evidence="7">
    <location>
        <begin position="377"/>
        <end position="397"/>
    </location>
</feature>
<organism evidence="10 11">
    <name type="scientific">Pontibacter flavimaris</name>
    <dbReference type="NCBI Taxonomy" id="1797110"/>
    <lineage>
        <taxon>Bacteria</taxon>
        <taxon>Pseudomonadati</taxon>
        <taxon>Bacteroidota</taxon>
        <taxon>Cytophagia</taxon>
        <taxon>Cytophagales</taxon>
        <taxon>Hymenobacteraceae</taxon>
        <taxon>Pontibacter</taxon>
    </lineage>
</organism>
<dbReference type="GO" id="GO:0005886">
    <property type="term" value="C:plasma membrane"/>
    <property type="evidence" value="ECO:0007669"/>
    <property type="project" value="UniProtKB-SubCell"/>
</dbReference>
<dbReference type="PANTHER" id="PTHR30572">
    <property type="entry name" value="MEMBRANE COMPONENT OF TRANSPORTER-RELATED"/>
    <property type="match status" value="1"/>
</dbReference>
<proteinExistence type="inferred from homology"/>
<comment type="similarity">
    <text evidence="6">Belongs to the ABC-4 integral membrane protein family.</text>
</comment>
<evidence type="ECO:0000259" key="9">
    <source>
        <dbReference type="Pfam" id="PF12704"/>
    </source>
</evidence>
<dbReference type="PANTHER" id="PTHR30572:SF4">
    <property type="entry name" value="ABC TRANSPORTER PERMEASE YTRF"/>
    <property type="match status" value="1"/>
</dbReference>
<protein>
    <submittedName>
        <fullName evidence="10">ABC transporter</fullName>
    </submittedName>
</protein>
<evidence type="ECO:0000256" key="3">
    <source>
        <dbReference type="ARBA" id="ARBA00022692"/>
    </source>
</evidence>
<gene>
    <name evidence="10" type="ORF">A3841_10430</name>
</gene>
<comment type="caution">
    <text evidence="10">The sequence shown here is derived from an EMBL/GenBank/DDBJ whole genome shotgun (WGS) entry which is preliminary data.</text>
</comment>
<keyword evidence="4 7" id="KW-1133">Transmembrane helix</keyword>
<dbReference type="Proteomes" id="UP000186551">
    <property type="component" value="Unassembled WGS sequence"/>
</dbReference>
<feature type="transmembrane region" description="Helical" evidence="7">
    <location>
        <begin position="284"/>
        <end position="308"/>
    </location>
</feature>
<dbReference type="AlphaFoldDB" id="A0A1Q5PGW0"/>
<dbReference type="InterPro" id="IPR003838">
    <property type="entry name" value="ABC3_permease_C"/>
</dbReference>
<evidence type="ECO:0000256" key="2">
    <source>
        <dbReference type="ARBA" id="ARBA00022475"/>
    </source>
</evidence>
<dbReference type="InterPro" id="IPR025857">
    <property type="entry name" value="MacB_PCD"/>
</dbReference>
<evidence type="ECO:0000313" key="10">
    <source>
        <dbReference type="EMBL" id="OKL41459.1"/>
    </source>
</evidence>
<feature type="transmembrane region" description="Helical" evidence="7">
    <location>
        <begin position="21"/>
        <end position="42"/>
    </location>
</feature>
<accession>A0A1Q5PGW0</accession>
<evidence type="ECO:0000313" key="11">
    <source>
        <dbReference type="Proteomes" id="UP000186551"/>
    </source>
</evidence>
<keyword evidence="11" id="KW-1185">Reference proteome</keyword>
<evidence type="ECO:0000256" key="6">
    <source>
        <dbReference type="ARBA" id="ARBA00038076"/>
    </source>
</evidence>
<comment type="subcellular location">
    <subcellularLocation>
        <location evidence="1">Cell membrane</location>
        <topology evidence="1">Multi-pass membrane protein</topology>
    </subcellularLocation>
</comment>
<feature type="transmembrane region" description="Helical" evidence="7">
    <location>
        <begin position="337"/>
        <end position="357"/>
    </location>
</feature>
<reference evidence="10 11" key="1">
    <citation type="submission" date="2016-03" db="EMBL/GenBank/DDBJ databases">
        <title>Genome sequence of Pontibacter sp. nov., of the family cytophagaceae, isolated from marine sediment of the Yellow Sea, China.</title>
        <authorList>
            <person name="Zhang G."/>
            <person name="Zhang R."/>
        </authorList>
    </citation>
    <scope>NUCLEOTIDE SEQUENCE [LARGE SCALE GENOMIC DNA]</scope>
    <source>
        <strain evidence="10 11">S10-8</strain>
    </source>
</reference>
<dbReference type="GO" id="GO:0022857">
    <property type="term" value="F:transmembrane transporter activity"/>
    <property type="evidence" value="ECO:0007669"/>
    <property type="project" value="TreeGrafter"/>
</dbReference>
<keyword evidence="2" id="KW-1003">Cell membrane</keyword>